<reference evidence="3" key="1">
    <citation type="submission" date="2019-04" db="EMBL/GenBank/DDBJ databases">
        <title>Complete genome sequence of Sphingomonas sp. W1-2-3.</title>
        <authorList>
            <person name="Im W.T."/>
        </authorList>
    </citation>
    <scope>NUCLEOTIDE SEQUENCE [LARGE SCALE GENOMIC DNA]</scope>
    <source>
        <strain evidence="3">W1-2-3</strain>
    </source>
</reference>
<keyword evidence="3" id="KW-1185">Reference proteome</keyword>
<dbReference type="EMBL" id="CP039704">
    <property type="protein sequence ID" value="QCI79043.1"/>
    <property type="molecule type" value="Genomic_DNA"/>
</dbReference>
<dbReference type="Proteomes" id="UP000298714">
    <property type="component" value="Chromosome"/>
</dbReference>
<proteinExistence type="predicted"/>
<evidence type="ECO:0000313" key="2">
    <source>
        <dbReference type="EMBL" id="QCI79043.1"/>
    </source>
</evidence>
<dbReference type="Pfam" id="PF07791">
    <property type="entry name" value="Imm11"/>
    <property type="match status" value="2"/>
</dbReference>
<dbReference type="InterPro" id="IPR012433">
    <property type="entry name" value="Imm11"/>
</dbReference>
<evidence type="ECO:0000259" key="1">
    <source>
        <dbReference type="Pfam" id="PF07791"/>
    </source>
</evidence>
<dbReference type="AlphaFoldDB" id="A0A4D7C8F8"/>
<sequence length="444" mass="49108">MASTGAGRPAAIHLAEPAGGCARAAAGEWTPPEAPRILFDFTGDLADRANFHGAEKLLSWQHILQNQPGTLLVSDRMLGILRDADPAGIRYARVETVLRDASGWRPGPPYWLIEAVRVVDALDYERSRTRLETLSDGRPSVVLREGSMIFRASDVGDAVIFRQRHLDCFIVTDPLKHIIGNADIGHYWADMGFVADAAVREVVWALAVFDDQIRSTWLNKPPYPYPGPLAGQPGAVRYGSGLPAMEQPPRFLFDLRSDAEWLEHRSDPDAPLVWYDIINDIGLWLVSDRLMRLLLEIDPGAFDCVRAETILRLDDGDHEGPPYWLCDVVRIVEAIDVAKSNASFEEIGQGLISLRCPPGDEVFRRQDLGGAKIFRQLNGHRIYVTDSAKLRIEQSEFVGFGFLTGGASMTTISKVDAAPAAWLRAPHPCRHPAQSSRKFATIGD</sequence>
<organism evidence="2 3">
    <name type="scientific">Hankyongella ginsenosidimutans</name>
    <dbReference type="NCBI Taxonomy" id="1763828"/>
    <lineage>
        <taxon>Bacteria</taxon>
        <taxon>Pseudomonadati</taxon>
        <taxon>Pseudomonadota</taxon>
        <taxon>Alphaproteobacteria</taxon>
        <taxon>Sphingomonadales</taxon>
        <taxon>Sphingomonadaceae</taxon>
        <taxon>Hankyongella</taxon>
    </lineage>
</organism>
<accession>A0A4D7C8F8</accession>
<feature type="domain" description="Immunity MXAN-0049 protein" evidence="1">
    <location>
        <begin position="228"/>
        <end position="404"/>
    </location>
</feature>
<evidence type="ECO:0000313" key="3">
    <source>
        <dbReference type="Proteomes" id="UP000298714"/>
    </source>
</evidence>
<name>A0A4D7C8F8_9SPHN</name>
<protein>
    <submittedName>
        <fullName evidence="2">DUF1629 domain-containing protein</fullName>
    </submittedName>
</protein>
<feature type="domain" description="Immunity MXAN-0049 protein" evidence="1">
    <location>
        <begin position="59"/>
        <end position="183"/>
    </location>
</feature>
<dbReference type="RefSeq" id="WP_281277440.1">
    <property type="nucleotide sequence ID" value="NZ_CP039704.1"/>
</dbReference>
<dbReference type="KEGG" id="hgn:E6W36_03980"/>
<gene>
    <name evidence="2" type="ORF">E6W36_03980</name>
</gene>